<dbReference type="EMBL" id="VIGC01000035">
    <property type="protein sequence ID" value="TQE93670.1"/>
    <property type="molecule type" value="Genomic_DNA"/>
</dbReference>
<accession>A0A540VA71</accession>
<sequence>MSQRLEVQIGVAKINKYASSESGDTVEIVERPHGGISVVVADGQRSGRSAKAISNLVVRKAISLLAEGVRDGAVARATHDYLHTLRGGKVSAELYIVSVDLFSQTLVVSRNARCPVLLRRAGEVTWLDQGSDAVGIHRYTKPAITELPLQAGLTLVVFTDGVWNAGSLSGTVIDLPALLSHVDGDDSYSSQELADAILAAALELDRGRPRDDATVLVLKLRPRTRPDEIRRLSMYFPI</sequence>
<dbReference type="AlphaFoldDB" id="A0A540VA71"/>
<dbReference type="SUPFAM" id="SSF81606">
    <property type="entry name" value="PP2C-like"/>
    <property type="match status" value="1"/>
</dbReference>
<comment type="caution">
    <text evidence="2">The sequence shown here is derived from an EMBL/GenBank/DDBJ whole genome shotgun (WGS) entry which is preliminary data.</text>
</comment>
<reference evidence="2 3" key="1">
    <citation type="submission" date="2019-06" db="EMBL/GenBank/DDBJ databases">
        <title>Genome sequence of Litorilinea aerophila BAA-2444.</title>
        <authorList>
            <person name="Maclea K.S."/>
            <person name="Maurais E.G."/>
            <person name="Iannazzi L.C."/>
        </authorList>
    </citation>
    <scope>NUCLEOTIDE SEQUENCE [LARGE SCALE GENOMIC DNA]</scope>
    <source>
        <strain evidence="2 3">ATCC BAA-2444</strain>
    </source>
</reference>
<dbReference type="SMART" id="SM00331">
    <property type="entry name" value="PP2C_SIG"/>
    <property type="match status" value="1"/>
</dbReference>
<evidence type="ECO:0000313" key="3">
    <source>
        <dbReference type="Proteomes" id="UP000317371"/>
    </source>
</evidence>
<dbReference type="InterPro" id="IPR036457">
    <property type="entry name" value="PPM-type-like_dom_sf"/>
</dbReference>
<name>A0A540VA71_9CHLR</name>
<feature type="domain" description="PPM-type phosphatase" evidence="1">
    <location>
        <begin position="6"/>
        <end position="220"/>
    </location>
</feature>
<keyword evidence="3" id="KW-1185">Reference proteome</keyword>
<gene>
    <name evidence="2" type="ORF">FKZ61_20320</name>
</gene>
<dbReference type="OrthoDB" id="9763774at2"/>
<dbReference type="InterPro" id="IPR001932">
    <property type="entry name" value="PPM-type_phosphatase-like_dom"/>
</dbReference>
<dbReference type="Gene3D" id="3.60.40.10">
    <property type="entry name" value="PPM-type phosphatase domain"/>
    <property type="match status" value="1"/>
</dbReference>
<dbReference type="InterPro" id="IPR039248">
    <property type="entry name" value="Ptase_RsbX"/>
</dbReference>
<dbReference type="Pfam" id="PF07228">
    <property type="entry name" value="SpoIIE"/>
    <property type="match status" value="1"/>
</dbReference>
<dbReference type="Proteomes" id="UP000317371">
    <property type="component" value="Unassembled WGS sequence"/>
</dbReference>
<protein>
    <submittedName>
        <fullName evidence="2">SpoIIE family protein phosphatase</fullName>
    </submittedName>
</protein>
<dbReference type="InParanoid" id="A0A540VA71"/>
<proteinExistence type="predicted"/>
<dbReference type="PANTHER" id="PTHR35801">
    <property type="entry name" value="PHOSPHOSERINE PHOSPHATASE RSBX"/>
    <property type="match status" value="1"/>
</dbReference>
<dbReference type="RefSeq" id="WP_141612000.1">
    <property type="nucleotide sequence ID" value="NZ_VIGC02000035.1"/>
</dbReference>
<evidence type="ECO:0000313" key="2">
    <source>
        <dbReference type="EMBL" id="TQE93670.1"/>
    </source>
</evidence>
<organism evidence="2 3">
    <name type="scientific">Litorilinea aerophila</name>
    <dbReference type="NCBI Taxonomy" id="1204385"/>
    <lineage>
        <taxon>Bacteria</taxon>
        <taxon>Bacillati</taxon>
        <taxon>Chloroflexota</taxon>
        <taxon>Caldilineae</taxon>
        <taxon>Caldilineales</taxon>
        <taxon>Caldilineaceae</taxon>
        <taxon>Litorilinea</taxon>
    </lineage>
</organism>
<dbReference type="PANTHER" id="PTHR35801:SF1">
    <property type="entry name" value="PHOSPHOSERINE PHOSPHATASE RSBX"/>
    <property type="match status" value="1"/>
</dbReference>
<evidence type="ECO:0000259" key="1">
    <source>
        <dbReference type="SMART" id="SM00331"/>
    </source>
</evidence>